<proteinExistence type="predicted"/>
<evidence type="ECO:0000313" key="1">
    <source>
        <dbReference type="EMBL" id="TDR06404.1"/>
    </source>
</evidence>
<dbReference type="InterPro" id="IPR019882">
    <property type="entry name" value="CHP03643"/>
</dbReference>
<comment type="caution">
    <text evidence="1">The sequence shown here is derived from an EMBL/GenBank/DDBJ whole genome shotgun (WGS) entry which is preliminary data.</text>
</comment>
<gene>
    <name evidence="1" type="ORF">C8D85_3336</name>
</gene>
<dbReference type="NCBIfam" id="TIGR03643">
    <property type="entry name" value="TIGR03643 family protein"/>
    <property type="match status" value="1"/>
</dbReference>
<dbReference type="Proteomes" id="UP000295729">
    <property type="component" value="Unassembled WGS sequence"/>
</dbReference>
<dbReference type="AlphaFoldDB" id="A0A4R6WYT2"/>
<dbReference type="RefSeq" id="WP_133564857.1">
    <property type="nucleotide sequence ID" value="NZ_JAJGNH010000005.1"/>
</dbReference>
<reference evidence="1 2" key="1">
    <citation type="submission" date="2019-03" db="EMBL/GenBank/DDBJ databases">
        <title>Genomic Encyclopedia of Type Strains, Phase IV (KMG-IV): sequencing the most valuable type-strain genomes for metagenomic binning, comparative biology and taxonomic classification.</title>
        <authorList>
            <person name="Goeker M."/>
        </authorList>
    </citation>
    <scope>NUCLEOTIDE SEQUENCE [LARGE SCALE GENOMIC DNA]</scope>
    <source>
        <strain evidence="1 2">DSM 5604</strain>
    </source>
</reference>
<keyword evidence="2" id="KW-1185">Reference proteome</keyword>
<sequence>MNEAKHLDDAAISRIIEMAWEDRTPFEAIEELYGLNESDVIRLMRSHLKLSSFKNWRARVSGRTTKHKALRSVDILRGYAPAQYKPNHGLKRR</sequence>
<evidence type="ECO:0000313" key="2">
    <source>
        <dbReference type="Proteomes" id="UP000295729"/>
    </source>
</evidence>
<name>A0A4R6WYT2_9GAMM</name>
<dbReference type="Pfam" id="PF10985">
    <property type="entry name" value="DUF2805"/>
    <property type="match status" value="1"/>
</dbReference>
<dbReference type="OrthoDB" id="289296at2"/>
<protein>
    <submittedName>
        <fullName evidence="1">Uncharacterized protein (TIGR03643 family)</fullName>
    </submittedName>
</protein>
<accession>A0A4R6WYT2</accession>
<organism evidence="1 2">
    <name type="scientific">Marinomonas communis</name>
    <dbReference type="NCBI Taxonomy" id="28254"/>
    <lineage>
        <taxon>Bacteria</taxon>
        <taxon>Pseudomonadati</taxon>
        <taxon>Pseudomonadota</taxon>
        <taxon>Gammaproteobacteria</taxon>
        <taxon>Oceanospirillales</taxon>
        <taxon>Oceanospirillaceae</taxon>
        <taxon>Marinomonas</taxon>
    </lineage>
</organism>
<dbReference type="EMBL" id="SNZA01000006">
    <property type="protein sequence ID" value="TDR06404.1"/>
    <property type="molecule type" value="Genomic_DNA"/>
</dbReference>